<evidence type="ECO:0000313" key="2">
    <source>
        <dbReference type="Proteomes" id="UP000324222"/>
    </source>
</evidence>
<evidence type="ECO:0000313" key="1">
    <source>
        <dbReference type="EMBL" id="MPC58750.1"/>
    </source>
</evidence>
<organism evidence="1 2">
    <name type="scientific">Portunus trituberculatus</name>
    <name type="common">Swimming crab</name>
    <name type="synonym">Neptunus trituberculatus</name>
    <dbReference type="NCBI Taxonomy" id="210409"/>
    <lineage>
        <taxon>Eukaryota</taxon>
        <taxon>Metazoa</taxon>
        <taxon>Ecdysozoa</taxon>
        <taxon>Arthropoda</taxon>
        <taxon>Crustacea</taxon>
        <taxon>Multicrustacea</taxon>
        <taxon>Malacostraca</taxon>
        <taxon>Eumalacostraca</taxon>
        <taxon>Eucarida</taxon>
        <taxon>Decapoda</taxon>
        <taxon>Pleocyemata</taxon>
        <taxon>Brachyura</taxon>
        <taxon>Eubrachyura</taxon>
        <taxon>Portunoidea</taxon>
        <taxon>Portunidae</taxon>
        <taxon>Portuninae</taxon>
        <taxon>Portunus</taxon>
    </lineage>
</organism>
<accession>A0A5B7GEJ6</accession>
<protein>
    <submittedName>
        <fullName evidence="1">Uncharacterized protein</fullName>
    </submittedName>
</protein>
<gene>
    <name evidence="1" type="ORF">E2C01_052759</name>
</gene>
<dbReference type="AlphaFoldDB" id="A0A5B7GEJ6"/>
<proteinExistence type="predicted"/>
<comment type="caution">
    <text evidence="1">The sequence shown here is derived from an EMBL/GenBank/DDBJ whole genome shotgun (WGS) entry which is preliminary data.</text>
</comment>
<keyword evidence="2" id="KW-1185">Reference proteome</keyword>
<reference evidence="1 2" key="1">
    <citation type="submission" date="2019-05" db="EMBL/GenBank/DDBJ databases">
        <title>Another draft genome of Portunus trituberculatus and its Hox gene families provides insights of decapod evolution.</title>
        <authorList>
            <person name="Jeong J.-H."/>
            <person name="Song I."/>
            <person name="Kim S."/>
            <person name="Choi T."/>
            <person name="Kim D."/>
            <person name="Ryu S."/>
            <person name="Kim W."/>
        </authorList>
    </citation>
    <scope>NUCLEOTIDE SEQUENCE [LARGE SCALE GENOMIC DNA]</scope>
    <source>
        <tissue evidence="1">Muscle</tissue>
    </source>
</reference>
<name>A0A5B7GEJ6_PORTR</name>
<sequence length="66" mass="7269">MYGAWQADITIIAAQEQYRSLYCNRGPDLTTSAFATRQKHSPISALRAPAFLTASSCMNNRAFRAG</sequence>
<dbReference type="EMBL" id="VSRR010015962">
    <property type="protein sequence ID" value="MPC58750.1"/>
    <property type="molecule type" value="Genomic_DNA"/>
</dbReference>
<dbReference type="Proteomes" id="UP000324222">
    <property type="component" value="Unassembled WGS sequence"/>
</dbReference>